<reference evidence="1" key="1">
    <citation type="submission" date="2022-10" db="EMBL/GenBank/DDBJ databases">
        <title>The complete genomes of actinobacterial strains from the NBC collection.</title>
        <authorList>
            <person name="Joergensen T.S."/>
            <person name="Alvarez Arevalo M."/>
            <person name="Sterndorff E.B."/>
            <person name="Faurdal D."/>
            <person name="Vuksanovic O."/>
            <person name="Mourched A.-S."/>
            <person name="Charusanti P."/>
            <person name="Shaw S."/>
            <person name="Blin K."/>
            <person name="Weber T."/>
        </authorList>
    </citation>
    <scope>NUCLEOTIDE SEQUENCE</scope>
    <source>
        <strain evidence="1">NBC_00003</strain>
    </source>
</reference>
<dbReference type="EMBL" id="CP108318">
    <property type="protein sequence ID" value="WTW62060.1"/>
    <property type="molecule type" value="Genomic_DNA"/>
</dbReference>
<protein>
    <submittedName>
        <fullName evidence="1">Uncharacterized protein</fullName>
    </submittedName>
</protein>
<proteinExistence type="predicted"/>
<dbReference type="AlphaFoldDB" id="A0AAU2V3W5"/>
<evidence type="ECO:0000313" key="1">
    <source>
        <dbReference type="EMBL" id="WTW62060.1"/>
    </source>
</evidence>
<accession>A0AAU2V3W5</accession>
<organism evidence="1">
    <name type="scientific">Streptomyces sp. NBC_00003</name>
    <dbReference type="NCBI Taxonomy" id="2903608"/>
    <lineage>
        <taxon>Bacteria</taxon>
        <taxon>Bacillati</taxon>
        <taxon>Actinomycetota</taxon>
        <taxon>Actinomycetes</taxon>
        <taxon>Kitasatosporales</taxon>
        <taxon>Streptomycetaceae</taxon>
        <taxon>Streptomyces</taxon>
    </lineage>
</organism>
<name>A0AAU2V3W5_9ACTN</name>
<sequence length="126" mass="14032">MIHLDWPQGDLVVRWTHAGRTVEQAYDRPPQSAMVWGDRVLVVEALDCTPNTATDNAVVFAADGSEVARLKPPRGLVAEPSWVFGFYQAYPDAHGQPIVVVSTQVGDFWGRPDVVEGSLVDMREWR</sequence>
<gene>
    <name evidence="1" type="ORF">OG549_16105</name>
</gene>